<evidence type="ECO:0000256" key="1">
    <source>
        <dbReference type="SAM" id="MobiDB-lite"/>
    </source>
</evidence>
<name>A0A7J7JY54_BUGNE</name>
<dbReference type="Proteomes" id="UP000593567">
    <property type="component" value="Unassembled WGS sequence"/>
</dbReference>
<comment type="caution">
    <text evidence="2">The sequence shown here is derived from an EMBL/GenBank/DDBJ whole genome shotgun (WGS) entry which is preliminary data.</text>
</comment>
<proteinExistence type="predicted"/>
<organism evidence="2 3">
    <name type="scientific">Bugula neritina</name>
    <name type="common">Brown bryozoan</name>
    <name type="synonym">Sertularia neritina</name>
    <dbReference type="NCBI Taxonomy" id="10212"/>
    <lineage>
        <taxon>Eukaryota</taxon>
        <taxon>Metazoa</taxon>
        <taxon>Spiralia</taxon>
        <taxon>Lophotrochozoa</taxon>
        <taxon>Bryozoa</taxon>
        <taxon>Gymnolaemata</taxon>
        <taxon>Cheilostomatida</taxon>
        <taxon>Flustrina</taxon>
        <taxon>Buguloidea</taxon>
        <taxon>Bugulidae</taxon>
        <taxon>Bugula</taxon>
    </lineage>
</organism>
<keyword evidence="3" id="KW-1185">Reference proteome</keyword>
<dbReference type="AlphaFoldDB" id="A0A7J7JY54"/>
<accession>A0A7J7JY54</accession>
<feature type="region of interest" description="Disordered" evidence="1">
    <location>
        <begin position="25"/>
        <end position="46"/>
    </location>
</feature>
<dbReference type="InterPro" id="IPR039471">
    <property type="entry name" value="CXorf65-like"/>
</dbReference>
<evidence type="ECO:0000313" key="2">
    <source>
        <dbReference type="EMBL" id="KAF6031292.1"/>
    </source>
</evidence>
<protein>
    <submittedName>
        <fullName evidence="2">Uncharacterized protein</fullName>
    </submittedName>
</protein>
<sequence>MAHQEKEGKLPPISRSRIQSNVSASKQRVLATTSSHHPQFQKGTQSREQPGLIIVRYGDNRKMVVNSFCYTVHLLNFMKRMAGCQMFEHIDLLSWRGGELQNLWNLKFEYAHQFLKPRETYLLVNVKRVNARDNSKTFFQYSSLLNNLDTINPELSGKLEKLSKSGKSQVLKNKWSNISKKGKEKTTATERNLGLSSAGSERAASGRGILAAATSRADSSSCQAVSHSVTKVTSLPAVCV</sequence>
<evidence type="ECO:0000313" key="3">
    <source>
        <dbReference type="Proteomes" id="UP000593567"/>
    </source>
</evidence>
<dbReference type="PANTHER" id="PTHR33887">
    <property type="entry name" value="PB1 DOMAIN-CONTAINING PROTEIN"/>
    <property type="match status" value="1"/>
</dbReference>
<feature type="region of interest" description="Disordered" evidence="1">
    <location>
        <begin position="1"/>
        <end position="20"/>
    </location>
</feature>
<dbReference type="OrthoDB" id="2109241at2759"/>
<gene>
    <name evidence="2" type="ORF">EB796_010380</name>
</gene>
<feature type="region of interest" description="Disordered" evidence="1">
    <location>
        <begin position="181"/>
        <end position="200"/>
    </location>
</feature>
<reference evidence="2" key="1">
    <citation type="submission" date="2020-06" db="EMBL/GenBank/DDBJ databases">
        <title>Draft genome of Bugula neritina, a colonial animal packing powerful symbionts and potential medicines.</title>
        <authorList>
            <person name="Rayko M."/>
        </authorList>
    </citation>
    <scope>NUCLEOTIDE SEQUENCE [LARGE SCALE GENOMIC DNA]</scope>
    <source>
        <strain evidence="2">Kwan_BN1</strain>
    </source>
</reference>
<dbReference type="EMBL" id="VXIV02001628">
    <property type="protein sequence ID" value="KAF6031292.1"/>
    <property type="molecule type" value="Genomic_DNA"/>
</dbReference>
<dbReference type="Pfam" id="PF15874">
    <property type="entry name" value="Il2rg"/>
    <property type="match status" value="1"/>
</dbReference>
<dbReference type="PANTHER" id="PTHR33887:SF6">
    <property type="entry name" value="CIDE-N DOMAIN-CONTAINING PROTEIN"/>
    <property type="match status" value="1"/>
</dbReference>